<gene>
    <name evidence="2" type="ORF">OS493_027450</name>
</gene>
<reference evidence="2" key="1">
    <citation type="submission" date="2023-01" db="EMBL/GenBank/DDBJ databases">
        <title>Genome assembly of the deep-sea coral Lophelia pertusa.</title>
        <authorList>
            <person name="Herrera S."/>
            <person name="Cordes E."/>
        </authorList>
    </citation>
    <scope>NUCLEOTIDE SEQUENCE</scope>
    <source>
        <strain evidence="2">USNM1676648</strain>
        <tissue evidence="2">Polyp</tissue>
    </source>
</reference>
<accession>A0A9W9YM50</accession>
<dbReference type="Proteomes" id="UP001163046">
    <property type="component" value="Unassembled WGS sequence"/>
</dbReference>
<sequence length="70" mass="8057">TQSPVWRRSQWCTRCSLGYLGSTEETGPRETKDLWEPAVKWDLKVLKGPKEPRVPRPFSETVNNARGKSQ</sequence>
<dbReference type="AlphaFoldDB" id="A0A9W9YM50"/>
<keyword evidence="3" id="KW-1185">Reference proteome</keyword>
<evidence type="ECO:0000313" key="3">
    <source>
        <dbReference type="Proteomes" id="UP001163046"/>
    </source>
</evidence>
<dbReference type="EMBL" id="MU827326">
    <property type="protein sequence ID" value="KAJ7356052.1"/>
    <property type="molecule type" value="Genomic_DNA"/>
</dbReference>
<evidence type="ECO:0000256" key="1">
    <source>
        <dbReference type="SAM" id="MobiDB-lite"/>
    </source>
</evidence>
<comment type="caution">
    <text evidence="2">The sequence shown here is derived from an EMBL/GenBank/DDBJ whole genome shotgun (WGS) entry which is preliminary data.</text>
</comment>
<feature type="non-terminal residue" evidence="2">
    <location>
        <position position="1"/>
    </location>
</feature>
<feature type="compositionally biased region" description="Polar residues" evidence="1">
    <location>
        <begin position="60"/>
        <end position="70"/>
    </location>
</feature>
<name>A0A9W9YM50_9CNID</name>
<organism evidence="2 3">
    <name type="scientific">Desmophyllum pertusum</name>
    <dbReference type="NCBI Taxonomy" id="174260"/>
    <lineage>
        <taxon>Eukaryota</taxon>
        <taxon>Metazoa</taxon>
        <taxon>Cnidaria</taxon>
        <taxon>Anthozoa</taxon>
        <taxon>Hexacorallia</taxon>
        <taxon>Scleractinia</taxon>
        <taxon>Caryophylliina</taxon>
        <taxon>Caryophylliidae</taxon>
        <taxon>Desmophyllum</taxon>
    </lineage>
</organism>
<evidence type="ECO:0000313" key="2">
    <source>
        <dbReference type="EMBL" id="KAJ7356052.1"/>
    </source>
</evidence>
<feature type="region of interest" description="Disordered" evidence="1">
    <location>
        <begin position="49"/>
        <end position="70"/>
    </location>
</feature>
<proteinExistence type="predicted"/>
<protein>
    <submittedName>
        <fullName evidence="2">Uncharacterized protein</fullName>
    </submittedName>
</protein>